<evidence type="ECO:0000256" key="1">
    <source>
        <dbReference type="SAM" id="Phobius"/>
    </source>
</evidence>
<sequence>MEERKTAAVVLGIFVLIALGLIIILRQKQHHQAQALFATTKTISFKTCTIRYKYWNKGLMGDIERAAQNELALCLCDSYRQQRDTAVANRIMRIYKRYGNHYGPDSLSLYNSVDSLIKNRNRVLDTLVLAD</sequence>
<evidence type="ECO:0000313" key="3">
    <source>
        <dbReference type="Proteomes" id="UP000002774"/>
    </source>
</evidence>
<accession>H1YAZ7</accession>
<keyword evidence="1" id="KW-1133">Transmembrane helix</keyword>
<dbReference type="OrthoDB" id="1262222at2"/>
<dbReference type="HOGENOM" id="CLU_1925213_0_0_10"/>
<evidence type="ECO:0000313" key="2">
    <source>
        <dbReference type="EMBL" id="EHQ30030.1"/>
    </source>
</evidence>
<organism evidence="2 3">
    <name type="scientific">Mucilaginibacter paludis DSM 18603</name>
    <dbReference type="NCBI Taxonomy" id="714943"/>
    <lineage>
        <taxon>Bacteria</taxon>
        <taxon>Pseudomonadati</taxon>
        <taxon>Bacteroidota</taxon>
        <taxon>Sphingobacteriia</taxon>
        <taxon>Sphingobacteriales</taxon>
        <taxon>Sphingobacteriaceae</taxon>
        <taxon>Mucilaginibacter</taxon>
    </lineage>
</organism>
<proteinExistence type="predicted"/>
<keyword evidence="1" id="KW-0812">Transmembrane</keyword>
<dbReference type="AlphaFoldDB" id="H1YAZ7"/>
<gene>
    <name evidence="2" type="ORF">Mucpa_5970</name>
</gene>
<feature type="transmembrane region" description="Helical" evidence="1">
    <location>
        <begin position="6"/>
        <end position="25"/>
    </location>
</feature>
<dbReference type="Proteomes" id="UP000002774">
    <property type="component" value="Chromosome"/>
</dbReference>
<protein>
    <submittedName>
        <fullName evidence="2">Uncharacterized protein</fullName>
    </submittedName>
</protein>
<keyword evidence="1" id="KW-0472">Membrane</keyword>
<dbReference type="RefSeq" id="WP_008511545.1">
    <property type="nucleotide sequence ID" value="NZ_CM001403.1"/>
</dbReference>
<dbReference type="EMBL" id="CM001403">
    <property type="protein sequence ID" value="EHQ30030.1"/>
    <property type="molecule type" value="Genomic_DNA"/>
</dbReference>
<name>H1YAZ7_9SPHI</name>
<reference evidence="2" key="1">
    <citation type="submission" date="2011-09" db="EMBL/GenBank/DDBJ databases">
        <title>The permanent draft genome of Mucilaginibacter paludis DSM 18603.</title>
        <authorList>
            <consortium name="US DOE Joint Genome Institute (JGI-PGF)"/>
            <person name="Lucas S."/>
            <person name="Han J."/>
            <person name="Lapidus A."/>
            <person name="Bruce D."/>
            <person name="Goodwin L."/>
            <person name="Pitluck S."/>
            <person name="Peters L."/>
            <person name="Kyrpides N."/>
            <person name="Mavromatis K."/>
            <person name="Ivanova N."/>
            <person name="Mikhailova N."/>
            <person name="Held B."/>
            <person name="Detter J.C."/>
            <person name="Tapia R."/>
            <person name="Han C."/>
            <person name="Land M."/>
            <person name="Hauser L."/>
            <person name="Markowitz V."/>
            <person name="Cheng J.-F."/>
            <person name="Hugenholtz P."/>
            <person name="Woyke T."/>
            <person name="Wu D."/>
            <person name="Tindall B."/>
            <person name="Brambilla E."/>
            <person name="Klenk H.-P."/>
            <person name="Eisen J.A."/>
        </authorList>
    </citation>
    <scope>NUCLEOTIDE SEQUENCE [LARGE SCALE GENOMIC DNA]</scope>
    <source>
        <strain evidence="2">DSM 18603</strain>
    </source>
</reference>
<keyword evidence="3" id="KW-1185">Reference proteome</keyword>